<proteinExistence type="predicted"/>
<keyword evidence="1" id="KW-0812">Transmembrane</keyword>
<feature type="transmembrane region" description="Helical" evidence="1">
    <location>
        <begin position="20"/>
        <end position="44"/>
    </location>
</feature>
<comment type="caution">
    <text evidence="2">The sequence shown here is derived from an EMBL/GenBank/DDBJ whole genome shotgun (WGS) entry which is preliminary data.</text>
</comment>
<accession>A0A645HML8</accession>
<keyword evidence="1" id="KW-0472">Membrane</keyword>
<gene>
    <name evidence="2" type="ORF">SDC9_187824</name>
</gene>
<dbReference type="EMBL" id="VSSQ01096605">
    <property type="protein sequence ID" value="MPN40288.1"/>
    <property type="molecule type" value="Genomic_DNA"/>
</dbReference>
<sequence>MYAEYDGDITTLRLKATTELPSYVITILGSLVPYCTNPFLRFFYLYQVIEYMMGVQFDNKVADVRTRFAATANPSMVELREILEKFQDATREKTRINAALVPECPTTAISAENLLTALNALDPDTSFAERIYRVRNILFHDYKQLHERGEQIASLCRDLFAYLVSKRLLV</sequence>
<keyword evidence="1" id="KW-1133">Transmembrane helix</keyword>
<evidence type="ECO:0000313" key="2">
    <source>
        <dbReference type="EMBL" id="MPN40288.1"/>
    </source>
</evidence>
<reference evidence="2" key="1">
    <citation type="submission" date="2019-08" db="EMBL/GenBank/DDBJ databases">
        <authorList>
            <person name="Kucharzyk K."/>
            <person name="Murdoch R.W."/>
            <person name="Higgins S."/>
            <person name="Loffler F."/>
        </authorList>
    </citation>
    <scope>NUCLEOTIDE SEQUENCE</scope>
</reference>
<name>A0A645HML8_9ZZZZ</name>
<dbReference type="AlphaFoldDB" id="A0A645HML8"/>
<protein>
    <submittedName>
        <fullName evidence="2">Uncharacterized protein</fullName>
    </submittedName>
</protein>
<evidence type="ECO:0000256" key="1">
    <source>
        <dbReference type="SAM" id="Phobius"/>
    </source>
</evidence>
<organism evidence="2">
    <name type="scientific">bioreactor metagenome</name>
    <dbReference type="NCBI Taxonomy" id="1076179"/>
    <lineage>
        <taxon>unclassified sequences</taxon>
        <taxon>metagenomes</taxon>
        <taxon>ecological metagenomes</taxon>
    </lineage>
</organism>